<sequence>MKVFDKECDLMNVISGAAYNNPRWLGVVPMYQYIYVTAIFMRFIAARLFTESNSGSEDTEAITEGFCHAFRPDLIALHVNPLLDRFKKDGGEDWNRIVSPAFPRFDSPVEFPRKEPGWSHNILPEEYVLRGLPIALERPLPEKELRESSRAKVGDEEPPKINPEDATRCLPGLNFERQETPLPEGPKPWIATREETRKGVYFPEDYFSNDDGERDRQNLDTLDMSRERWVKTCWIVYRLATSGHWWTWSEDECQVTPVHSEPAADGGSLAEALRQLSETEGSKAAASADRGDVRPAALSDSASWSTVSRVSAEGSGGWDDCSIVESEAGGSVPPLKGYSSLSKAALPWRDDVQVRSVGPQEGEKEPARTSGKKTCGDDTGSDGSLASSYEMI</sequence>
<gene>
    <name evidence="3" type="ORF">BDY21DRAFT_157415</name>
</gene>
<dbReference type="Proteomes" id="UP000799766">
    <property type="component" value="Unassembled WGS sequence"/>
</dbReference>
<reference evidence="3" key="1">
    <citation type="journal article" date="2020" name="Stud. Mycol.">
        <title>101 Dothideomycetes genomes: a test case for predicting lifestyles and emergence of pathogens.</title>
        <authorList>
            <person name="Haridas S."/>
            <person name="Albert R."/>
            <person name="Binder M."/>
            <person name="Bloem J."/>
            <person name="Labutti K."/>
            <person name="Salamov A."/>
            <person name="Andreopoulos B."/>
            <person name="Baker S."/>
            <person name="Barry K."/>
            <person name="Bills G."/>
            <person name="Bluhm B."/>
            <person name="Cannon C."/>
            <person name="Castanera R."/>
            <person name="Culley D."/>
            <person name="Daum C."/>
            <person name="Ezra D."/>
            <person name="Gonzalez J."/>
            <person name="Henrissat B."/>
            <person name="Kuo A."/>
            <person name="Liang C."/>
            <person name="Lipzen A."/>
            <person name="Lutzoni F."/>
            <person name="Magnuson J."/>
            <person name="Mondo S."/>
            <person name="Nolan M."/>
            <person name="Ohm R."/>
            <person name="Pangilinan J."/>
            <person name="Park H.-J."/>
            <person name="Ramirez L."/>
            <person name="Alfaro M."/>
            <person name="Sun H."/>
            <person name="Tritt A."/>
            <person name="Yoshinaga Y."/>
            <person name="Zwiers L.-H."/>
            <person name="Turgeon B."/>
            <person name="Goodwin S."/>
            <person name="Spatafora J."/>
            <person name="Crous P."/>
            <person name="Grigoriev I."/>
        </authorList>
    </citation>
    <scope>NUCLEOTIDE SEQUENCE</scope>
    <source>
        <strain evidence="3">ATCC 16933</strain>
    </source>
</reference>
<proteinExistence type="predicted"/>
<keyword evidence="2" id="KW-0812">Transmembrane</keyword>
<dbReference type="AlphaFoldDB" id="A0A6A6NMS3"/>
<keyword evidence="2" id="KW-0472">Membrane</keyword>
<feature type="compositionally biased region" description="Basic and acidic residues" evidence="1">
    <location>
        <begin position="143"/>
        <end position="167"/>
    </location>
</feature>
<feature type="region of interest" description="Disordered" evidence="1">
    <location>
        <begin position="349"/>
        <end position="392"/>
    </location>
</feature>
<protein>
    <submittedName>
        <fullName evidence="3">Uncharacterized protein</fullName>
    </submittedName>
</protein>
<keyword evidence="4" id="KW-1185">Reference proteome</keyword>
<organism evidence="3 4">
    <name type="scientific">Lineolata rhizophorae</name>
    <dbReference type="NCBI Taxonomy" id="578093"/>
    <lineage>
        <taxon>Eukaryota</taxon>
        <taxon>Fungi</taxon>
        <taxon>Dikarya</taxon>
        <taxon>Ascomycota</taxon>
        <taxon>Pezizomycotina</taxon>
        <taxon>Dothideomycetes</taxon>
        <taxon>Dothideomycetes incertae sedis</taxon>
        <taxon>Lineolatales</taxon>
        <taxon>Lineolataceae</taxon>
        <taxon>Lineolata</taxon>
    </lineage>
</organism>
<accession>A0A6A6NMS3</accession>
<evidence type="ECO:0000256" key="1">
    <source>
        <dbReference type="SAM" id="MobiDB-lite"/>
    </source>
</evidence>
<feature type="region of interest" description="Disordered" evidence="1">
    <location>
        <begin position="276"/>
        <end position="299"/>
    </location>
</feature>
<feature type="transmembrane region" description="Helical" evidence="2">
    <location>
        <begin position="30"/>
        <end position="49"/>
    </location>
</feature>
<evidence type="ECO:0000256" key="2">
    <source>
        <dbReference type="SAM" id="Phobius"/>
    </source>
</evidence>
<feature type="region of interest" description="Disordered" evidence="1">
    <location>
        <begin position="143"/>
        <end position="168"/>
    </location>
</feature>
<feature type="compositionally biased region" description="Polar residues" evidence="1">
    <location>
        <begin position="381"/>
        <end position="392"/>
    </location>
</feature>
<evidence type="ECO:0000313" key="4">
    <source>
        <dbReference type="Proteomes" id="UP000799766"/>
    </source>
</evidence>
<keyword evidence="2" id="KW-1133">Transmembrane helix</keyword>
<evidence type="ECO:0000313" key="3">
    <source>
        <dbReference type="EMBL" id="KAF2452543.1"/>
    </source>
</evidence>
<dbReference type="EMBL" id="MU001707">
    <property type="protein sequence ID" value="KAF2452543.1"/>
    <property type="molecule type" value="Genomic_DNA"/>
</dbReference>
<name>A0A6A6NMS3_9PEZI</name>